<dbReference type="RefSeq" id="WP_095990824.1">
    <property type="nucleotide sequence ID" value="NZ_CP022098.1"/>
</dbReference>
<evidence type="ECO:0000313" key="4">
    <source>
        <dbReference type="Proteomes" id="UP000217257"/>
    </source>
</evidence>
<dbReference type="Gene3D" id="1.10.260.40">
    <property type="entry name" value="lambda repressor-like DNA-binding domains"/>
    <property type="match status" value="1"/>
</dbReference>
<keyword evidence="1" id="KW-0238">DNA-binding</keyword>
<dbReference type="PANTHER" id="PTHR46797:SF1">
    <property type="entry name" value="METHYLPHOSPHONATE SYNTHASE"/>
    <property type="match status" value="1"/>
</dbReference>
<dbReference type="AlphaFoldDB" id="A0A250JIE9"/>
<dbReference type="SUPFAM" id="SSF47413">
    <property type="entry name" value="lambda repressor-like DNA-binding domains"/>
    <property type="match status" value="1"/>
</dbReference>
<dbReference type="InterPro" id="IPR001387">
    <property type="entry name" value="Cro/C1-type_HTH"/>
</dbReference>
<dbReference type="PANTHER" id="PTHR46797">
    <property type="entry name" value="HTH-TYPE TRANSCRIPTIONAL REGULATOR"/>
    <property type="match status" value="1"/>
</dbReference>
<evidence type="ECO:0000313" key="3">
    <source>
        <dbReference type="EMBL" id="ATB43403.1"/>
    </source>
</evidence>
<gene>
    <name evidence="3" type="ORF">CYFUS_008883</name>
</gene>
<dbReference type="CDD" id="cd00093">
    <property type="entry name" value="HTH_XRE"/>
    <property type="match status" value="1"/>
</dbReference>
<evidence type="ECO:0000256" key="1">
    <source>
        <dbReference type="ARBA" id="ARBA00023125"/>
    </source>
</evidence>
<reference evidence="3 4" key="1">
    <citation type="submission" date="2017-06" db="EMBL/GenBank/DDBJ databases">
        <title>Sequencing and comparative analysis of myxobacterial genomes.</title>
        <authorList>
            <person name="Rupp O."/>
            <person name="Goesmann A."/>
            <person name="Sogaard-Andersen L."/>
        </authorList>
    </citation>
    <scope>NUCLEOTIDE SEQUENCE [LARGE SCALE GENOMIC DNA]</scope>
    <source>
        <strain evidence="3 4">DSM 52655</strain>
    </source>
</reference>
<protein>
    <submittedName>
        <fullName evidence="3">Transcriptional regulator</fullName>
    </submittedName>
</protein>
<dbReference type="PROSITE" id="PS50943">
    <property type="entry name" value="HTH_CROC1"/>
    <property type="match status" value="1"/>
</dbReference>
<dbReference type="GO" id="GO:0003677">
    <property type="term" value="F:DNA binding"/>
    <property type="evidence" value="ECO:0007669"/>
    <property type="project" value="UniProtKB-KW"/>
</dbReference>
<sequence length="147" mass="15867">MAHANKKKAPLATQVGTAAREARLRAGLTQEELAERAELATEVYGRLERGLMLPSLPSLLRLCRVLRVDANTLLGFSTEKPPAWLVESPPASSEPPALRRLLRTARLLTPKQLTVLGNAAQAMVPRPRWQAAWASPRLSTAASSGGT</sequence>
<dbReference type="Pfam" id="PF01381">
    <property type="entry name" value="HTH_3"/>
    <property type="match status" value="1"/>
</dbReference>
<dbReference type="Proteomes" id="UP000217257">
    <property type="component" value="Chromosome"/>
</dbReference>
<dbReference type="GO" id="GO:0003700">
    <property type="term" value="F:DNA-binding transcription factor activity"/>
    <property type="evidence" value="ECO:0007669"/>
    <property type="project" value="TreeGrafter"/>
</dbReference>
<organism evidence="3 4">
    <name type="scientific">Cystobacter fuscus</name>
    <dbReference type="NCBI Taxonomy" id="43"/>
    <lineage>
        <taxon>Bacteria</taxon>
        <taxon>Pseudomonadati</taxon>
        <taxon>Myxococcota</taxon>
        <taxon>Myxococcia</taxon>
        <taxon>Myxococcales</taxon>
        <taxon>Cystobacterineae</taxon>
        <taxon>Archangiaceae</taxon>
        <taxon>Cystobacter</taxon>
    </lineage>
</organism>
<dbReference type="InterPro" id="IPR010982">
    <property type="entry name" value="Lambda_DNA-bd_dom_sf"/>
</dbReference>
<proteinExistence type="predicted"/>
<accession>A0A250JIE9</accession>
<dbReference type="GO" id="GO:0005829">
    <property type="term" value="C:cytosol"/>
    <property type="evidence" value="ECO:0007669"/>
    <property type="project" value="TreeGrafter"/>
</dbReference>
<name>A0A250JIE9_9BACT</name>
<dbReference type="SMART" id="SM00530">
    <property type="entry name" value="HTH_XRE"/>
    <property type="match status" value="1"/>
</dbReference>
<feature type="domain" description="HTH cro/C1-type" evidence="2">
    <location>
        <begin position="20"/>
        <end position="73"/>
    </location>
</feature>
<dbReference type="InterPro" id="IPR050807">
    <property type="entry name" value="TransReg_Diox_bact_type"/>
</dbReference>
<evidence type="ECO:0000259" key="2">
    <source>
        <dbReference type="PROSITE" id="PS50943"/>
    </source>
</evidence>
<dbReference type="KEGG" id="cfus:CYFUS_008883"/>
<dbReference type="EMBL" id="CP022098">
    <property type="protein sequence ID" value="ATB43403.1"/>
    <property type="molecule type" value="Genomic_DNA"/>
</dbReference>